<keyword evidence="3" id="KW-1185">Reference proteome</keyword>
<reference evidence="2 3" key="1">
    <citation type="submission" date="2022-04" db="EMBL/GenBank/DDBJ databases">
        <title>Positive selection, recombination, and allopatry shape intraspecific diversity of widespread and dominant cyanobacteria.</title>
        <authorList>
            <person name="Wei J."/>
            <person name="Shu W."/>
            <person name="Hu C."/>
        </authorList>
    </citation>
    <scope>NUCLEOTIDE SEQUENCE [LARGE SCALE GENOMIC DNA]</scope>
    <source>
        <strain evidence="2 3">GB2-A4</strain>
    </source>
</reference>
<protein>
    <submittedName>
        <fullName evidence="2">Uncharacterized protein</fullName>
    </submittedName>
</protein>
<proteinExistence type="predicted"/>
<dbReference type="Proteomes" id="UP001464891">
    <property type="component" value="Unassembled WGS sequence"/>
</dbReference>
<feature type="region of interest" description="Disordered" evidence="1">
    <location>
        <begin position="235"/>
        <end position="255"/>
    </location>
</feature>
<name>A0ABV0JHV6_9CYAN</name>
<dbReference type="EMBL" id="JAMPKM010000035">
    <property type="protein sequence ID" value="MEP0820596.1"/>
    <property type="molecule type" value="Genomic_DNA"/>
</dbReference>
<evidence type="ECO:0000313" key="3">
    <source>
        <dbReference type="Proteomes" id="UP001464891"/>
    </source>
</evidence>
<evidence type="ECO:0000313" key="2">
    <source>
        <dbReference type="EMBL" id="MEP0820596.1"/>
    </source>
</evidence>
<feature type="compositionally biased region" description="Basic and acidic residues" evidence="1">
    <location>
        <begin position="94"/>
        <end position="118"/>
    </location>
</feature>
<gene>
    <name evidence="2" type="ORF">NC998_26250</name>
</gene>
<dbReference type="RefSeq" id="WP_190443575.1">
    <property type="nucleotide sequence ID" value="NZ_JAMPKM010000035.1"/>
</dbReference>
<comment type="caution">
    <text evidence="2">The sequence shown here is derived from an EMBL/GenBank/DDBJ whole genome shotgun (WGS) entry which is preliminary data.</text>
</comment>
<organism evidence="2 3">
    <name type="scientific">Trichocoleus desertorum GB2-A4</name>
    <dbReference type="NCBI Taxonomy" id="2933944"/>
    <lineage>
        <taxon>Bacteria</taxon>
        <taxon>Bacillati</taxon>
        <taxon>Cyanobacteriota</taxon>
        <taxon>Cyanophyceae</taxon>
        <taxon>Leptolyngbyales</taxon>
        <taxon>Trichocoleusaceae</taxon>
        <taxon>Trichocoleus</taxon>
    </lineage>
</organism>
<accession>A0ABV0JHV6</accession>
<sequence>MSDYQSELNRIRQKLEDPNIGFVIPFTGRRVINPFGNKESNVRDFVTNNELNQFDSDGSLSNKLANSAPNDWDEIAKDFAGRAATGEATRVRAKKEAQGDRQREFSDTEAYETRKQARDTATQRALLDKQLEGQRYNTDSNLKGIGIQAGASTKQAQIGADAAIRQAEIGGRYNVQGQEVAGRYALQGQEVMGRYNLEGTRIGANASIRQAEIGGNASRDVANIEGSWNYRTTDLTSGRQLQGQREGLASDERRQTQNLLSNRQAMGQEMKRQEASELVQARLQRGDSGRNFLLQAVGQKQWFR</sequence>
<evidence type="ECO:0000256" key="1">
    <source>
        <dbReference type="SAM" id="MobiDB-lite"/>
    </source>
</evidence>
<feature type="region of interest" description="Disordered" evidence="1">
    <location>
        <begin position="90"/>
        <end position="121"/>
    </location>
</feature>